<proteinExistence type="predicted"/>
<organism evidence="1 2">
    <name type="scientific">Elysia marginata</name>
    <dbReference type="NCBI Taxonomy" id="1093978"/>
    <lineage>
        <taxon>Eukaryota</taxon>
        <taxon>Metazoa</taxon>
        <taxon>Spiralia</taxon>
        <taxon>Lophotrochozoa</taxon>
        <taxon>Mollusca</taxon>
        <taxon>Gastropoda</taxon>
        <taxon>Heterobranchia</taxon>
        <taxon>Euthyneura</taxon>
        <taxon>Panpulmonata</taxon>
        <taxon>Sacoglossa</taxon>
        <taxon>Placobranchoidea</taxon>
        <taxon>Plakobranchidae</taxon>
        <taxon>Elysia</taxon>
    </lineage>
</organism>
<sequence>MLDINAEAFEKAITKAVMREIPLEVGQTAVRFYKKNFERQGFVDNGVKRWKPTKRAKTKPILTGEKGGGKLRRSIRLESYSAERIVITAGNQFVPYAKIHNEGGIINESVQVRSHVRKKHYRRRKGRRQLVEQYTVKAHKRHMNIRIPKRQYMGQSETLNRHIDIITKRAINKAFQTLF</sequence>
<accession>A0AAV4GXZ7</accession>
<dbReference type="InterPro" id="IPR006522">
    <property type="entry name" value="Phage_virion_morphogenesis"/>
</dbReference>
<protein>
    <submittedName>
        <fullName evidence="1">Phage virion morphogenesis family protein</fullName>
    </submittedName>
</protein>
<keyword evidence="2" id="KW-1185">Reference proteome</keyword>
<evidence type="ECO:0000313" key="1">
    <source>
        <dbReference type="EMBL" id="GFR90284.1"/>
    </source>
</evidence>
<dbReference type="Proteomes" id="UP000762676">
    <property type="component" value="Unassembled WGS sequence"/>
</dbReference>
<dbReference type="EMBL" id="BMAT01005280">
    <property type="protein sequence ID" value="GFR90284.1"/>
    <property type="molecule type" value="Genomic_DNA"/>
</dbReference>
<dbReference type="Pfam" id="PF05069">
    <property type="entry name" value="Phage_tail_S"/>
    <property type="match status" value="1"/>
</dbReference>
<comment type="caution">
    <text evidence="1">The sequence shown here is derived from an EMBL/GenBank/DDBJ whole genome shotgun (WGS) entry which is preliminary data.</text>
</comment>
<evidence type="ECO:0000313" key="2">
    <source>
        <dbReference type="Proteomes" id="UP000762676"/>
    </source>
</evidence>
<reference evidence="1 2" key="1">
    <citation type="journal article" date="2021" name="Elife">
        <title>Chloroplast acquisition without the gene transfer in kleptoplastic sea slugs, Plakobranchus ocellatus.</title>
        <authorList>
            <person name="Maeda T."/>
            <person name="Takahashi S."/>
            <person name="Yoshida T."/>
            <person name="Shimamura S."/>
            <person name="Takaki Y."/>
            <person name="Nagai Y."/>
            <person name="Toyoda A."/>
            <person name="Suzuki Y."/>
            <person name="Arimoto A."/>
            <person name="Ishii H."/>
            <person name="Satoh N."/>
            <person name="Nishiyama T."/>
            <person name="Hasebe M."/>
            <person name="Maruyama T."/>
            <person name="Minagawa J."/>
            <person name="Obokata J."/>
            <person name="Shigenobu S."/>
        </authorList>
    </citation>
    <scope>NUCLEOTIDE SEQUENCE [LARGE SCALE GENOMIC DNA]</scope>
</reference>
<dbReference type="AlphaFoldDB" id="A0AAV4GXZ7"/>
<name>A0AAV4GXZ7_9GAST</name>
<gene>
    <name evidence="1" type="ORF">ElyMa_002564100</name>
</gene>